<dbReference type="InterPro" id="IPR036390">
    <property type="entry name" value="WH_DNA-bd_sf"/>
</dbReference>
<dbReference type="Pfam" id="PF01614">
    <property type="entry name" value="IclR_C"/>
    <property type="match status" value="1"/>
</dbReference>
<dbReference type="EMBL" id="AOIM01000023">
    <property type="protein sequence ID" value="ELY92082.1"/>
    <property type="molecule type" value="Genomic_DNA"/>
</dbReference>
<dbReference type="Proteomes" id="UP000011519">
    <property type="component" value="Unassembled WGS sequence"/>
</dbReference>
<dbReference type="RefSeq" id="WP_006652940.1">
    <property type="nucleotide sequence ID" value="NZ_AOIM01000023.1"/>
</dbReference>
<proteinExistence type="predicted"/>
<keyword evidence="7" id="KW-1185">Reference proteome</keyword>
<evidence type="ECO:0000256" key="1">
    <source>
        <dbReference type="ARBA" id="ARBA00023015"/>
    </source>
</evidence>
<keyword evidence="2" id="KW-0238">DNA-binding</keyword>
<dbReference type="Gene3D" id="1.10.10.10">
    <property type="entry name" value="Winged helix-like DNA-binding domain superfamily/Winged helix DNA-binding domain"/>
    <property type="match status" value="1"/>
</dbReference>
<dbReference type="GO" id="GO:0045892">
    <property type="term" value="P:negative regulation of DNA-templated transcription"/>
    <property type="evidence" value="ECO:0007669"/>
    <property type="project" value="TreeGrafter"/>
</dbReference>
<dbReference type="InterPro" id="IPR011991">
    <property type="entry name" value="ArsR-like_HTH"/>
</dbReference>
<dbReference type="InterPro" id="IPR014757">
    <property type="entry name" value="Tscrpt_reg_IclR_C"/>
</dbReference>
<evidence type="ECO:0000256" key="3">
    <source>
        <dbReference type="ARBA" id="ARBA00023163"/>
    </source>
</evidence>
<dbReference type="GO" id="GO:0003677">
    <property type="term" value="F:DNA binding"/>
    <property type="evidence" value="ECO:0007669"/>
    <property type="project" value="UniProtKB-KW"/>
</dbReference>
<dbReference type="AlphaFoldDB" id="M0A2K3"/>
<dbReference type="InterPro" id="IPR036388">
    <property type="entry name" value="WH-like_DNA-bd_sf"/>
</dbReference>
<evidence type="ECO:0000259" key="4">
    <source>
        <dbReference type="PROSITE" id="PS51077"/>
    </source>
</evidence>
<dbReference type="PANTHER" id="PTHR30136:SF35">
    <property type="entry name" value="HTH-TYPE TRANSCRIPTIONAL REGULATOR RV1719"/>
    <property type="match status" value="1"/>
</dbReference>
<sequence>MSHNTEAGGGIRATETTFALIETLAERDHARLTELATAVGIANSTASEHLATLKASGYVVEDEAGYRLGLKFMDIGIRAKRHYDGLLECAEPVLEQLVEETGETIGLLAQENNQAVYVDRRVGEQGVPTNAWIGKQKPLHTMAAGKVMLAHRSAEQRDEIIDDRGLPAVTEQTITTREELEADLETVRERGVAFNDCESHERVRGVAAPIVLGDDIYGAVAVAGPARRLTETYFREELPNLLLGAANEIELKLTYH</sequence>
<dbReference type="PANTHER" id="PTHR30136">
    <property type="entry name" value="HELIX-TURN-HELIX TRANSCRIPTIONAL REGULATOR, ICLR FAMILY"/>
    <property type="match status" value="1"/>
</dbReference>
<accession>M0A2K3</accession>
<protein>
    <submittedName>
        <fullName evidence="6">IclR family transcriptional regulator</fullName>
    </submittedName>
</protein>
<name>M0A2K3_9EURY</name>
<dbReference type="Pfam" id="PF09339">
    <property type="entry name" value="HTH_IclR"/>
    <property type="match status" value="1"/>
</dbReference>
<evidence type="ECO:0000256" key="2">
    <source>
        <dbReference type="ARBA" id="ARBA00023125"/>
    </source>
</evidence>
<comment type="caution">
    <text evidence="6">The sequence shown here is derived from an EMBL/GenBank/DDBJ whole genome shotgun (WGS) entry which is preliminary data.</text>
</comment>
<evidence type="ECO:0000313" key="6">
    <source>
        <dbReference type="EMBL" id="ELY92082.1"/>
    </source>
</evidence>
<dbReference type="InterPro" id="IPR050707">
    <property type="entry name" value="HTH_MetabolicPath_Reg"/>
</dbReference>
<dbReference type="CDD" id="cd00090">
    <property type="entry name" value="HTH_ARSR"/>
    <property type="match status" value="1"/>
</dbReference>
<dbReference type="STRING" id="1227493.C483_08644"/>
<dbReference type="GO" id="GO:0003700">
    <property type="term" value="F:DNA-binding transcription factor activity"/>
    <property type="evidence" value="ECO:0007669"/>
    <property type="project" value="TreeGrafter"/>
</dbReference>
<reference evidence="6 7" key="1">
    <citation type="journal article" date="2014" name="PLoS Genet.">
        <title>Phylogenetically driven sequencing of extremely halophilic archaea reveals strategies for static and dynamic osmo-response.</title>
        <authorList>
            <person name="Becker E.A."/>
            <person name="Seitzer P.M."/>
            <person name="Tritt A."/>
            <person name="Larsen D."/>
            <person name="Krusor M."/>
            <person name="Yao A.I."/>
            <person name="Wu D."/>
            <person name="Madern D."/>
            <person name="Eisen J.A."/>
            <person name="Darling A.E."/>
            <person name="Facciotti M.T."/>
        </authorList>
    </citation>
    <scope>NUCLEOTIDE SEQUENCE [LARGE SCALE GENOMIC DNA]</scope>
    <source>
        <strain evidence="6 7">JCM 10989</strain>
    </source>
</reference>
<keyword evidence="3" id="KW-0804">Transcription</keyword>
<dbReference type="OrthoDB" id="14763at2157"/>
<dbReference type="SUPFAM" id="SSF46785">
    <property type="entry name" value="Winged helix' DNA-binding domain"/>
    <property type="match status" value="1"/>
</dbReference>
<dbReference type="SUPFAM" id="SSF55781">
    <property type="entry name" value="GAF domain-like"/>
    <property type="match status" value="1"/>
</dbReference>
<dbReference type="Gene3D" id="3.30.450.40">
    <property type="match status" value="1"/>
</dbReference>
<dbReference type="PATRIC" id="fig|1227493.4.peg.1713"/>
<keyword evidence="1" id="KW-0805">Transcription regulation</keyword>
<organism evidence="6 7">
    <name type="scientific">Natrialba hulunbeirensis JCM 10989</name>
    <dbReference type="NCBI Taxonomy" id="1227493"/>
    <lineage>
        <taxon>Archaea</taxon>
        <taxon>Methanobacteriati</taxon>
        <taxon>Methanobacteriota</taxon>
        <taxon>Stenosarchaea group</taxon>
        <taxon>Halobacteria</taxon>
        <taxon>Halobacteriales</taxon>
        <taxon>Natrialbaceae</taxon>
        <taxon>Natrialba</taxon>
    </lineage>
</organism>
<gene>
    <name evidence="6" type="ORF">C483_08644</name>
</gene>
<dbReference type="InterPro" id="IPR005471">
    <property type="entry name" value="Tscrpt_reg_IclR_N"/>
</dbReference>
<dbReference type="PROSITE" id="PS51077">
    <property type="entry name" value="HTH_ICLR"/>
    <property type="match status" value="1"/>
</dbReference>
<dbReference type="SMART" id="SM00346">
    <property type="entry name" value="HTH_ICLR"/>
    <property type="match status" value="1"/>
</dbReference>
<evidence type="ECO:0000313" key="7">
    <source>
        <dbReference type="Proteomes" id="UP000011519"/>
    </source>
</evidence>
<evidence type="ECO:0000259" key="5">
    <source>
        <dbReference type="PROSITE" id="PS51078"/>
    </source>
</evidence>
<dbReference type="InterPro" id="IPR029016">
    <property type="entry name" value="GAF-like_dom_sf"/>
</dbReference>
<feature type="domain" description="IclR-ED" evidence="5">
    <location>
        <begin position="71"/>
        <end position="255"/>
    </location>
</feature>
<feature type="domain" description="HTH iclR-type" evidence="4">
    <location>
        <begin position="11"/>
        <end position="70"/>
    </location>
</feature>
<dbReference type="PROSITE" id="PS51078">
    <property type="entry name" value="ICLR_ED"/>
    <property type="match status" value="1"/>
</dbReference>